<name>A0AAN6Z5Q6_9PEZI</name>
<keyword evidence="4 6" id="KW-0472">Membrane</keyword>
<feature type="compositionally biased region" description="Polar residues" evidence="5">
    <location>
        <begin position="311"/>
        <end position="342"/>
    </location>
</feature>
<dbReference type="EMBL" id="MU853225">
    <property type="protein sequence ID" value="KAK4125588.1"/>
    <property type="molecule type" value="Genomic_DNA"/>
</dbReference>
<keyword evidence="9" id="KW-1185">Reference proteome</keyword>
<evidence type="ECO:0000256" key="2">
    <source>
        <dbReference type="ARBA" id="ARBA00022692"/>
    </source>
</evidence>
<proteinExistence type="predicted"/>
<feature type="chain" id="PRO_5042863785" description="Extracellular membrane protein CFEM domain-containing protein" evidence="7">
    <location>
        <begin position="26"/>
        <end position="342"/>
    </location>
</feature>
<evidence type="ECO:0000256" key="1">
    <source>
        <dbReference type="ARBA" id="ARBA00004167"/>
    </source>
</evidence>
<protein>
    <recommendedName>
        <fullName evidence="10">Extracellular membrane protein CFEM domain-containing protein</fullName>
    </recommendedName>
</protein>
<accession>A0AAN6Z5Q6</accession>
<feature type="transmembrane region" description="Helical" evidence="6">
    <location>
        <begin position="178"/>
        <end position="201"/>
    </location>
</feature>
<feature type="signal peptide" evidence="7">
    <location>
        <begin position="1"/>
        <end position="25"/>
    </location>
</feature>
<keyword evidence="3 6" id="KW-1133">Transmembrane helix</keyword>
<evidence type="ECO:0000256" key="5">
    <source>
        <dbReference type="SAM" id="MobiDB-lite"/>
    </source>
</evidence>
<gene>
    <name evidence="8" type="ORF">N657DRAFT_569542</name>
</gene>
<dbReference type="GeneID" id="87825438"/>
<dbReference type="GO" id="GO:0071944">
    <property type="term" value="C:cell periphery"/>
    <property type="evidence" value="ECO:0007669"/>
    <property type="project" value="UniProtKB-ARBA"/>
</dbReference>
<keyword evidence="7" id="KW-0732">Signal</keyword>
<dbReference type="GO" id="GO:0016020">
    <property type="term" value="C:membrane"/>
    <property type="evidence" value="ECO:0007669"/>
    <property type="project" value="UniProtKB-SubCell"/>
</dbReference>
<dbReference type="PANTHER" id="PTHR15549:SF30">
    <property type="entry name" value="MID2 DOMAIN-CONTAINING PROTEIN"/>
    <property type="match status" value="1"/>
</dbReference>
<evidence type="ECO:0000313" key="8">
    <source>
        <dbReference type="EMBL" id="KAK4125588.1"/>
    </source>
</evidence>
<feature type="region of interest" description="Disordered" evidence="5">
    <location>
        <begin position="231"/>
        <end position="253"/>
    </location>
</feature>
<dbReference type="PANTHER" id="PTHR15549">
    <property type="entry name" value="PAIRED IMMUNOGLOBULIN-LIKE TYPE 2 RECEPTOR"/>
    <property type="match status" value="1"/>
</dbReference>
<evidence type="ECO:0000256" key="4">
    <source>
        <dbReference type="ARBA" id="ARBA00023136"/>
    </source>
</evidence>
<dbReference type="Proteomes" id="UP001302602">
    <property type="component" value="Unassembled WGS sequence"/>
</dbReference>
<dbReference type="RefSeq" id="XP_062649359.1">
    <property type="nucleotide sequence ID" value="XM_062788668.1"/>
</dbReference>
<dbReference type="InterPro" id="IPR051694">
    <property type="entry name" value="Immunoregulatory_rcpt-like"/>
</dbReference>
<feature type="compositionally biased region" description="Low complexity" evidence="5">
    <location>
        <begin position="131"/>
        <end position="151"/>
    </location>
</feature>
<evidence type="ECO:0000256" key="3">
    <source>
        <dbReference type="ARBA" id="ARBA00022989"/>
    </source>
</evidence>
<feature type="region of interest" description="Disordered" evidence="5">
    <location>
        <begin position="274"/>
        <end position="342"/>
    </location>
</feature>
<evidence type="ECO:0000256" key="7">
    <source>
        <dbReference type="SAM" id="SignalP"/>
    </source>
</evidence>
<reference evidence="8" key="2">
    <citation type="submission" date="2023-05" db="EMBL/GenBank/DDBJ databases">
        <authorList>
            <consortium name="Lawrence Berkeley National Laboratory"/>
            <person name="Steindorff A."/>
            <person name="Hensen N."/>
            <person name="Bonometti L."/>
            <person name="Westerberg I."/>
            <person name="Brannstrom I.O."/>
            <person name="Guillou S."/>
            <person name="Cros-Aarteil S."/>
            <person name="Calhoun S."/>
            <person name="Haridas S."/>
            <person name="Kuo A."/>
            <person name="Mondo S."/>
            <person name="Pangilinan J."/>
            <person name="Riley R."/>
            <person name="Labutti K."/>
            <person name="Andreopoulos B."/>
            <person name="Lipzen A."/>
            <person name="Chen C."/>
            <person name="Yanf M."/>
            <person name="Daum C."/>
            <person name="Ng V."/>
            <person name="Clum A."/>
            <person name="Ohm R."/>
            <person name="Martin F."/>
            <person name="Silar P."/>
            <person name="Natvig D."/>
            <person name="Lalanne C."/>
            <person name="Gautier V."/>
            <person name="Ament-Velasquez S.L."/>
            <person name="Kruys A."/>
            <person name="Hutchinson M.I."/>
            <person name="Powell A.J."/>
            <person name="Barry K."/>
            <person name="Miller A.N."/>
            <person name="Grigoriev I.V."/>
            <person name="Debuchy R."/>
            <person name="Gladieux P."/>
            <person name="Thoren M.H."/>
            <person name="Johannesson H."/>
        </authorList>
    </citation>
    <scope>NUCLEOTIDE SEQUENCE</scope>
    <source>
        <strain evidence="8">CBS 731.68</strain>
    </source>
</reference>
<reference evidence="8" key="1">
    <citation type="journal article" date="2023" name="Mol. Phylogenet. Evol.">
        <title>Genome-scale phylogeny and comparative genomics of the fungal order Sordariales.</title>
        <authorList>
            <person name="Hensen N."/>
            <person name="Bonometti L."/>
            <person name="Westerberg I."/>
            <person name="Brannstrom I.O."/>
            <person name="Guillou S."/>
            <person name="Cros-Aarteil S."/>
            <person name="Calhoun S."/>
            <person name="Haridas S."/>
            <person name="Kuo A."/>
            <person name="Mondo S."/>
            <person name="Pangilinan J."/>
            <person name="Riley R."/>
            <person name="LaButti K."/>
            <person name="Andreopoulos B."/>
            <person name="Lipzen A."/>
            <person name="Chen C."/>
            <person name="Yan M."/>
            <person name="Daum C."/>
            <person name="Ng V."/>
            <person name="Clum A."/>
            <person name="Steindorff A."/>
            <person name="Ohm R.A."/>
            <person name="Martin F."/>
            <person name="Silar P."/>
            <person name="Natvig D.O."/>
            <person name="Lalanne C."/>
            <person name="Gautier V."/>
            <person name="Ament-Velasquez S.L."/>
            <person name="Kruys A."/>
            <person name="Hutchinson M.I."/>
            <person name="Powell A.J."/>
            <person name="Barry K."/>
            <person name="Miller A.N."/>
            <person name="Grigoriev I.V."/>
            <person name="Debuchy R."/>
            <person name="Gladieux P."/>
            <person name="Hiltunen Thoren M."/>
            <person name="Johannesson H."/>
        </authorList>
    </citation>
    <scope>NUCLEOTIDE SEQUENCE</scope>
    <source>
        <strain evidence="8">CBS 731.68</strain>
    </source>
</reference>
<organism evidence="8 9">
    <name type="scientific">Parathielavia appendiculata</name>
    <dbReference type="NCBI Taxonomy" id="2587402"/>
    <lineage>
        <taxon>Eukaryota</taxon>
        <taxon>Fungi</taxon>
        <taxon>Dikarya</taxon>
        <taxon>Ascomycota</taxon>
        <taxon>Pezizomycotina</taxon>
        <taxon>Sordariomycetes</taxon>
        <taxon>Sordariomycetidae</taxon>
        <taxon>Sordariales</taxon>
        <taxon>Chaetomiaceae</taxon>
        <taxon>Parathielavia</taxon>
    </lineage>
</organism>
<dbReference type="AlphaFoldDB" id="A0AAN6Z5Q6"/>
<dbReference type="CDD" id="cd12087">
    <property type="entry name" value="TM_EGFR-like"/>
    <property type="match status" value="1"/>
</dbReference>
<evidence type="ECO:0000313" key="9">
    <source>
        <dbReference type="Proteomes" id="UP001302602"/>
    </source>
</evidence>
<sequence>MVRLGRTRLLPAALVALILVSATRAQDDTVNFGFYPGDSQDCLYQAATSSKCKSSTVEATNSCFCRNGGDFITTAAACIGQSSPNVLKMVYQTMRDACAATSTPIGITEDEFMEAANGATTTTSSKRESSETTSDSATTTATVTGTVTTTGPAKTVSQDDEQQGQGSTGGSSALTTGALAGIVAGAIGGLAVLGGVIYFLFRRRGKAGEESHPMLPQHTQGHLSTAPAATESTAYYGSPPDTGGWPKKDWGTSPDLRNSGFNWESPAHLSMTFTGGALAPSPPPPVQELDGAQLHPPGSTLAPVEMGGSPVVTTAQPASVQYQAYNPGQQQHPGPGWSQTSR</sequence>
<feature type="region of interest" description="Disordered" evidence="5">
    <location>
        <begin position="117"/>
        <end position="171"/>
    </location>
</feature>
<comment type="caution">
    <text evidence="8">The sequence shown here is derived from an EMBL/GenBank/DDBJ whole genome shotgun (WGS) entry which is preliminary data.</text>
</comment>
<keyword evidence="2 6" id="KW-0812">Transmembrane</keyword>
<evidence type="ECO:0008006" key="10">
    <source>
        <dbReference type="Google" id="ProtNLM"/>
    </source>
</evidence>
<evidence type="ECO:0000256" key="6">
    <source>
        <dbReference type="SAM" id="Phobius"/>
    </source>
</evidence>
<comment type="subcellular location">
    <subcellularLocation>
        <location evidence="1">Membrane</location>
        <topology evidence="1">Single-pass membrane protein</topology>
    </subcellularLocation>
</comment>